<organism evidence="1 2">
    <name type="scientific">Flavobacterium araucananum</name>
    <dbReference type="NCBI Taxonomy" id="946678"/>
    <lineage>
        <taxon>Bacteria</taxon>
        <taxon>Pseudomonadati</taxon>
        <taxon>Bacteroidota</taxon>
        <taxon>Flavobacteriia</taxon>
        <taxon>Flavobacteriales</taxon>
        <taxon>Flavobacteriaceae</taxon>
        <taxon>Flavobacterium</taxon>
    </lineage>
</organism>
<gene>
    <name evidence="1" type="ORF">B0A64_21135</name>
</gene>
<protein>
    <submittedName>
        <fullName evidence="1">Uncharacterized protein</fullName>
    </submittedName>
</protein>
<dbReference type="AlphaFoldDB" id="A0A227NRK3"/>
<keyword evidence="2" id="KW-1185">Reference proteome</keyword>
<name>A0A227NRK3_9FLAO</name>
<evidence type="ECO:0000313" key="2">
    <source>
        <dbReference type="Proteomes" id="UP000214684"/>
    </source>
</evidence>
<evidence type="ECO:0000313" key="1">
    <source>
        <dbReference type="EMBL" id="OXE99609.1"/>
    </source>
</evidence>
<sequence>MKKRVVFILIVLLFCFCNQKKESKTIFSRDLIDSIEKEIIKYHRAKVEGKYIIINFVRLPIFVRVEKSQYLKTNSFELYKIYIRDYNKQFKRFSFFLDEIINNGLELKEKDFINKSFKLDEIISKNFESFKDEEFLKYYSEKDNLTNKIYLDKKINSENKYLSISYLLFTKSYYLSDDDLEGTSYILKYPCSR</sequence>
<dbReference type="OrthoDB" id="1341756at2"/>
<dbReference type="Proteomes" id="UP000214684">
    <property type="component" value="Unassembled WGS sequence"/>
</dbReference>
<reference evidence="1 2" key="1">
    <citation type="submission" date="2016-11" db="EMBL/GenBank/DDBJ databases">
        <title>Whole genomes of Flavobacteriaceae.</title>
        <authorList>
            <person name="Stine C."/>
            <person name="Li C."/>
            <person name="Tadesse D."/>
        </authorList>
    </citation>
    <scope>NUCLEOTIDE SEQUENCE [LARGE SCALE GENOMIC DNA]</scope>
    <source>
        <strain evidence="1 2">DSM 24704</strain>
    </source>
</reference>
<accession>A0A227NRK3</accession>
<comment type="caution">
    <text evidence="1">The sequence shown here is derived from an EMBL/GenBank/DDBJ whole genome shotgun (WGS) entry which is preliminary data.</text>
</comment>
<proteinExistence type="predicted"/>
<dbReference type="RefSeq" id="WP_089481471.1">
    <property type="nucleotide sequence ID" value="NZ_MUGS01000060.1"/>
</dbReference>
<dbReference type="EMBL" id="MUGS01000060">
    <property type="protein sequence ID" value="OXE99609.1"/>
    <property type="molecule type" value="Genomic_DNA"/>
</dbReference>